<accession>A0A7C9TGL6</accession>
<keyword evidence="1" id="KW-0812">Transmembrane</keyword>
<evidence type="ECO:0000313" key="2">
    <source>
        <dbReference type="EMBL" id="NDY89740.1"/>
    </source>
</evidence>
<name>A0A7C9TGL6_9BURK</name>
<keyword evidence="3" id="KW-1185">Reference proteome</keyword>
<comment type="caution">
    <text evidence="2">The sequence shown here is derived from an EMBL/GenBank/DDBJ whole genome shotgun (WGS) entry which is preliminary data.</text>
</comment>
<evidence type="ECO:0000313" key="3">
    <source>
        <dbReference type="Proteomes" id="UP000484255"/>
    </source>
</evidence>
<feature type="transmembrane region" description="Helical" evidence="1">
    <location>
        <begin position="6"/>
        <end position="32"/>
    </location>
</feature>
<evidence type="ECO:0000256" key="1">
    <source>
        <dbReference type="SAM" id="Phobius"/>
    </source>
</evidence>
<keyword evidence="1" id="KW-1133">Transmembrane helix</keyword>
<sequence>MDMNSFLPTWLALAIGHGLSLGLGLLLMAFVLQQGVNAVWRATRRAYSLAVLRQALKECEGRMPMMSEDDK</sequence>
<keyword evidence="1" id="KW-0472">Membrane</keyword>
<dbReference type="RefSeq" id="WP_163455594.1">
    <property type="nucleotide sequence ID" value="NZ_JAAGOH010000001.1"/>
</dbReference>
<protein>
    <submittedName>
        <fullName evidence="2">Uncharacterized protein</fullName>
    </submittedName>
</protein>
<proteinExistence type="predicted"/>
<organism evidence="2 3">
    <name type="scientific">Ideonella livida</name>
    <dbReference type="NCBI Taxonomy" id="2707176"/>
    <lineage>
        <taxon>Bacteria</taxon>
        <taxon>Pseudomonadati</taxon>
        <taxon>Pseudomonadota</taxon>
        <taxon>Betaproteobacteria</taxon>
        <taxon>Burkholderiales</taxon>
        <taxon>Sphaerotilaceae</taxon>
        <taxon>Ideonella</taxon>
    </lineage>
</organism>
<dbReference type="Proteomes" id="UP000484255">
    <property type="component" value="Unassembled WGS sequence"/>
</dbReference>
<gene>
    <name evidence="2" type="ORF">G3A44_00870</name>
</gene>
<dbReference type="EMBL" id="JAAGOH010000001">
    <property type="protein sequence ID" value="NDY89740.1"/>
    <property type="molecule type" value="Genomic_DNA"/>
</dbReference>
<reference evidence="2 3" key="1">
    <citation type="submission" date="2020-02" db="EMBL/GenBank/DDBJ databases">
        <title>Ideonella bacterium strain TBM-1.</title>
        <authorList>
            <person name="Chen W.-M."/>
        </authorList>
    </citation>
    <scope>NUCLEOTIDE SEQUENCE [LARGE SCALE GENOMIC DNA]</scope>
    <source>
        <strain evidence="2 3">TBM-1</strain>
    </source>
</reference>
<dbReference type="AlphaFoldDB" id="A0A7C9TGL6"/>